<proteinExistence type="predicted"/>
<name>A0A6P3WQ97_DINQU</name>
<evidence type="ECO:0000313" key="2">
    <source>
        <dbReference type="Proteomes" id="UP000515204"/>
    </source>
</evidence>
<dbReference type="OrthoDB" id="6600758at2759"/>
<reference evidence="3" key="1">
    <citation type="submission" date="2025-08" db="UniProtKB">
        <authorList>
            <consortium name="RefSeq"/>
        </authorList>
    </citation>
    <scope>IDENTIFICATION</scope>
</reference>
<dbReference type="GeneID" id="106741004"/>
<evidence type="ECO:0000256" key="1">
    <source>
        <dbReference type="SAM" id="MobiDB-lite"/>
    </source>
</evidence>
<feature type="compositionally biased region" description="Basic and acidic residues" evidence="1">
    <location>
        <begin position="259"/>
        <end position="272"/>
    </location>
</feature>
<feature type="compositionally biased region" description="Basic and acidic residues" evidence="1">
    <location>
        <begin position="235"/>
        <end position="249"/>
    </location>
</feature>
<dbReference type="Proteomes" id="UP000515204">
    <property type="component" value="Unplaced"/>
</dbReference>
<dbReference type="SUPFAM" id="SSF54768">
    <property type="entry name" value="dsRNA-binding domain-like"/>
    <property type="match status" value="1"/>
</dbReference>
<organism evidence="2 3">
    <name type="scientific">Dinoponera quadriceps</name>
    <name type="common">South American ant</name>
    <dbReference type="NCBI Taxonomy" id="609295"/>
    <lineage>
        <taxon>Eukaryota</taxon>
        <taxon>Metazoa</taxon>
        <taxon>Ecdysozoa</taxon>
        <taxon>Arthropoda</taxon>
        <taxon>Hexapoda</taxon>
        <taxon>Insecta</taxon>
        <taxon>Pterygota</taxon>
        <taxon>Neoptera</taxon>
        <taxon>Endopterygota</taxon>
        <taxon>Hymenoptera</taxon>
        <taxon>Apocrita</taxon>
        <taxon>Aculeata</taxon>
        <taxon>Formicoidea</taxon>
        <taxon>Formicidae</taxon>
        <taxon>Ponerinae</taxon>
        <taxon>Ponerini</taxon>
        <taxon>Dinoponera</taxon>
    </lineage>
</organism>
<feature type="compositionally biased region" description="Polar residues" evidence="1">
    <location>
        <begin position="151"/>
        <end position="169"/>
    </location>
</feature>
<feature type="compositionally biased region" description="Polar residues" evidence="1">
    <location>
        <begin position="62"/>
        <end position="79"/>
    </location>
</feature>
<dbReference type="KEGG" id="dqu:106741004"/>
<dbReference type="AlphaFoldDB" id="A0A6P3WQ97"/>
<gene>
    <name evidence="3" type="primary">LOC106741004</name>
</gene>
<feature type="region of interest" description="Disordered" evidence="1">
    <location>
        <begin position="151"/>
        <end position="172"/>
    </location>
</feature>
<protein>
    <submittedName>
        <fullName evidence="3">Uncharacterized protein LOC106741004</fullName>
    </submittedName>
</protein>
<feature type="region of interest" description="Disordered" evidence="1">
    <location>
        <begin position="230"/>
        <end position="272"/>
    </location>
</feature>
<dbReference type="CDD" id="cd00048">
    <property type="entry name" value="DSRM_SF"/>
    <property type="match status" value="1"/>
</dbReference>
<sequence>MSCTDKTGPPPRSLQGVEDAAWDTIARRFPNAAPLLCEMETVIERAEDLLQQLRAAPCAQEVDTSSSFHTPDSRESNTTISMVSDIESFAEETNVPERTVENTEEVAMYDVHEESRRGGAVRRENREVEEYPSVGYHLNSPLDEVVQHFKTSSTKCRSSQGESEPNVTDSGDKRIDVSSEEIMRMRKNALITSECNSLGLAEMMTENNSLEGWTKAVNDALQELRDDTENIDASGDNKSEVRPNVDRNAHGCPLVTDGDSGREKTARESHGSNDVKVITSNLQDNVAESSTIIASRRSPLAVLEEYTKRCNVSIKYEHKPKSNLYVINGDLCGFNDHRVSSYAVKRSLDNVPATSCEATEDLAKNELAAKILWMVAECQMDSPKLLLSSCGLSNLSRDEMLEIMAFNRSNLKNASQKIYKFCLERGEPVPEYSIRNSRTNQGFVYMAECVALGYVGVGQGLRKDRAKMVAAENLYQKYTCEAGRRTT</sequence>
<evidence type="ECO:0000313" key="3">
    <source>
        <dbReference type="RefSeq" id="XP_014468042.1"/>
    </source>
</evidence>
<accession>A0A6P3WQ97</accession>
<keyword evidence="2" id="KW-1185">Reference proteome</keyword>
<dbReference type="Gene3D" id="3.30.160.20">
    <property type="match status" value="1"/>
</dbReference>
<feature type="region of interest" description="Disordered" evidence="1">
    <location>
        <begin position="60"/>
        <end position="79"/>
    </location>
</feature>
<dbReference type="RefSeq" id="XP_014468042.1">
    <property type="nucleotide sequence ID" value="XM_014612556.1"/>
</dbReference>